<dbReference type="RefSeq" id="WP_096806529.1">
    <property type="nucleotide sequence ID" value="NZ_CP022196.1"/>
</dbReference>
<gene>
    <name evidence="2" type="ORF">CEW89_15705</name>
</gene>
<protein>
    <recommendedName>
        <fullName evidence="1">DUF4123 domain-containing protein</fullName>
    </recommendedName>
</protein>
<dbReference type="InterPro" id="IPR025391">
    <property type="entry name" value="DUF4123"/>
</dbReference>
<feature type="domain" description="DUF4123" evidence="1">
    <location>
        <begin position="24"/>
        <end position="146"/>
    </location>
</feature>
<accession>A0A291GFE7</accession>
<name>A0A291GFE7_9RHOB</name>
<dbReference type="Proteomes" id="UP000217935">
    <property type="component" value="Chromosome"/>
</dbReference>
<dbReference type="Pfam" id="PF13503">
    <property type="entry name" value="DUF4123"/>
    <property type="match status" value="1"/>
</dbReference>
<sequence>MDGVYTLWKASHFHFREVLRRGRVYLVVDPDSFPELGDALEESDLPYANLYGKGEGVLEQTEAPYIVQLNARDIANWKHLIKNLRNQNVAIGLIAPETVDIHQLRRHWKKWISVRIPNEDQPVMFRFFDPRILFAFLATLSAAEAHSFYGPAQHLIGFQDGQLEVATPEAVVRNTAPLKLGVGEHYLFRAEQVQAMEDVTSQVFKDRLKRYLRIVWWQYAEDMPEEQLSQIVEDGIADAKKLESMTDNSVLAMTLIRLIDPSVSTNSKYWRHAYDGAGKEHPGARAIFLLSVMFDENFPHDRETVELLFYKANRFGRPEEQWHDIPRNWETK</sequence>
<evidence type="ECO:0000313" key="3">
    <source>
        <dbReference type="Proteomes" id="UP000217935"/>
    </source>
</evidence>
<keyword evidence="3" id="KW-1185">Reference proteome</keyword>
<dbReference type="EMBL" id="CP022196">
    <property type="protein sequence ID" value="ATG48888.1"/>
    <property type="molecule type" value="Genomic_DNA"/>
</dbReference>
<dbReference type="STRING" id="1758178.GCA_001550095_02980"/>
<dbReference type="KEGG" id="ceh:CEW89_15705"/>
<organism evidence="2 3">
    <name type="scientific">Celeribacter ethanolicus</name>
    <dbReference type="NCBI Taxonomy" id="1758178"/>
    <lineage>
        <taxon>Bacteria</taxon>
        <taxon>Pseudomonadati</taxon>
        <taxon>Pseudomonadota</taxon>
        <taxon>Alphaproteobacteria</taxon>
        <taxon>Rhodobacterales</taxon>
        <taxon>Roseobacteraceae</taxon>
        <taxon>Celeribacter</taxon>
    </lineage>
</organism>
<proteinExistence type="predicted"/>
<evidence type="ECO:0000259" key="1">
    <source>
        <dbReference type="Pfam" id="PF13503"/>
    </source>
</evidence>
<dbReference type="OrthoDB" id="7803856at2"/>
<evidence type="ECO:0000313" key="2">
    <source>
        <dbReference type="EMBL" id="ATG48888.1"/>
    </source>
</evidence>
<dbReference type="AlphaFoldDB" id="A0A291GFE7"/>
<reference evidence="2 3" key="1">
    <citation type="submission" date="2017-06" db="EMBL/GenBank/DDBJ databases">
        <title>Celeribacter sp. TSPH2 complete genome sequence.</title>
        <authorList>
            <person name="Woo J.-H."/>
            <person name="Kim H.-S."/>
        </authorList>
    </citation>
    <scope>NUCLEOTIDE SEQUENCE [LARGE SCALE GENOMIC DNA]</scope>
    <source>
        <strain evidence="2 3">TSPH2</strain>
    </source>
</reference>